<dbReference type="Gene3D" id="1.10.8.80">
    <property type="entry name" value="Magnesium chelatase subunit I, C-Terminal domain"/>
    <property type="match status" value="1"/>
</dbReference>
<keyword evidence="6" id="KW-0378">Hydrolase</keyword>
<dbReference type="CDD" id="cd00009">
    <property type="entry name" value="AAA"/>
    <property type="match status" value="1"/>
</dbReference>
<dbReference type="GO" id="GO:0005524">
    <property type="term" value="F:ATP binding"/>
    <property type="evidence" value="ECO:0007669"/>
    <property type="project" value="UniProtKB-KW"/>
</dbReference>
<keyword evidence="2" id="KW-0067">ATP-binding</keyword>
<evidence type="ECO:0000256" key="2">
    <source>
        <dbReference type="ARBA" id="ARBA00022840"/>
    </source>
</evidence>
<dbReference type="SUPFAM" id="SSF52540">
    <property type="entry name" value="P-loop containing nucleoside triphosphate hydrolases"/>
    <property type="match status" value="1"/>
</dbReference>
<dbReference type="PANTHER" id="PTHR42759:SF1">
    <property type="entry name" value="MAGNESIUM-CHELATASE SUBUNIT CHLD"/>
    <property type="match status" value="1"/>
</dbReference>
<protein>
    <submittedName>
        <fullName evidence="6">MoxR-like ATPase</fullName>
        <ecNumber evidence="6">3.6.3.-</ecNumber>
    </submittedName>
</protein>
<evidence type="ECO:0000256" key="1">
    <source>
        <dbReference type="ARBA" id="ARBA00022741"/>
    </source>
</evidence>
<proteinExistence type="inferred from homology"/>
<keyword evidence="1" id="KW-0547">Nucleotide-binding</keyword>
<dbReference type="Pfam" id="PF07726">
    <property type="entry name" value="AAA_3"/>
    <property type="match status" value="1"/>
</dbReference>
<dbReference type="RefSeq" id="WP_183477499.1">
    <property type="nucleotide sequence ID" value="NZ_JACIFO010000005.1"/>
</dbReference>
<comment type="similarity">
    <text evidence="3">Belongs to the MoxR family.</text>
</comment>
<dbReference type="InterPro" id="IPR050764">
    <property type="entry name" value="CbbQ/NirQ/NorQ/GpvN"/>
</dbReference>
<sequence length="336" mass="37743">MEPEQLNTAPENNTENFSNRIVLTELKEAVTQLKQQLHKVIIGQENFIELLIVALLADGHVLIEGAPGIAKTLTAKLFAKTTNTNFQRIQFTPDLMPSDVLGTSVFNSKTADFEFKKGPIFANLVLIDEINRAPAKTQAALFEVMEEQQITIDGTTYNLASPFMVLATQNPIEQEGTYALPEAQLDRFLFKIKVDYPSVEAEINILQNQHQRKTTNPISLIETILTPEKISTLKETLQEVIVEEKLFTYIANLVNNTRSHPHLYLGASPRASLAILKTAKVFAAINGRDFVTPEDIQKSLYPVLRHRIILSPEREMEGLQPENVIDMLIKSVEVPR</sequence>
<dbReference type="Proteomes" id="UP000553034">
    <property type="component" value="Unassembled WGS sequence"/>
</dbReference>
<dbReference type="FunFam" id="3.40.50.300:FF:000640">
    <property type="entry name" value="MoxR family ATPase"/>
    <property type="match status" value="1"/>
</dbReference>
<dbReference type="Gene3D" id="3.40.50.300">
    <property type="entry name" value="P-loop containing nucleotide triphosphate hydrolases"/>
    <property type="match status" value="1"/>
</dbReference>
<dbReference type="PANTHER" id="PTHR42759">
    <property type="entry name" value="MOXR FAMILY PROTEIN"/>
    <property type="match status" value="1"/>
</dbReference>
<dbReference type="AlphaFoldDB" id="A0A840ERG0"/>
<gene>
    <name evidence="6" type="ORF">GGR32_001439</name>
</gene>
<organism evidence="6 7">
    <name type="scientific">Mesonia hippocampi</name>
    <dbReference type="NCBI Taxonomy" id="1628250"/>
    <lineage>
        <taxon>Bacteria</taxon>
        <taxon>Pseudomonadati</taxon>
        <taxon>Bacteroidota</taxon>
        <taxon>Flavobacteriia</taxon>
        <taxon>Flavobacteriales</taxon>
        <taxon>Flavobacteriaceae</taxon>
        <taxon>Mesonia</taxon>
    </lineage>
</organism>
<dbReference type="InterPro" id="IPR011703">
    <property type="entry name" value="ATPase_AAA-3"/>
</dbReference>
<dbReference type="EMBL" id="JACIFO010000005">
    <property type="protein sequence ID" value="MBB4119143.1"/>
    <property type="molecule type" value="Genomic_DNA"/>
</dbReference>
<name>A0A840ERG0_9FLAO</name>
<feature type="domain" description="ChlI/MoxR AAA lid" evidence="5">
    <location>
        <begin position="256"/>
        <end position="322"/>
    </location>
</feature>
<comment type="caution">
    <text evidence="6">The sequence shown here is derived from an EMBL/GenBank/DDBJ whole genome shotgun (WGS) entry which is preliminary data.</text>
</comment>
<dbReference type="InterPro" id="IPR027417">
    <property type="entry name" value="P-loop_NTPase"/>
</dbReference>
<keyword evidence="7" id="KW-1185">Reference proteome</keyword>
<dbReference type="Pfam" id="PF17863">
    <property type="entry name" value="AAA_lid_2"/>
    <property type="match status" value="1"/>
</dbReference>
<evidence type="ECO:0000259" key="5">
    <source>
        <dbReference type="Pfam" id="PF17863"/>
    </source>
</evidence>
<dbReference type="InterPro" id="IPR041628">
    <property type="entry name" value="ChlI/MoxR_AAA_lid"/>
</dbReference>
<evidence type="ECO:0000313" key="6">
    <source>
        <dbReference type="EMBL" id="MBB4119143.1"/>
    </source>
</evidence>
<dbReference type="GO" id="GO:0016887">
    <property type="term" value="F:ATP hydrolysis activity"/>
    <property type="evidence" value="ECO:0007669"/>
    <property type="project" value="InterPro"/>
</dbReference>
<feature type="domain" description="ATPase AAA-3" evidence="4">
    <location>
        <begin position="60"/>
        <end position="190"/>
    </location>
</feature>
<reference evidence="6 7" key="1">
    <citation type="submission" date="2020-08" db="EMBL/GenBank/DDBJ databases">
        <title>Genomic Encyclopedia of Type Strains, Phase IV (KMG-IV): sequencing the most valuable type-strain genomes for metagenomic binning, comparative biology and taxonomic classification.</title>
        <authorList>
            <person name="Goeker M."/>
        </authorList>
    </citation>
    <scope>NUCLEOTIDE SEQUENCE [LARGE SCALE GENOMIC DNA]</scope>
    <source>
        <strain evidence="6 7">DSM 29568</strain>
    </source>
</reference>
<accession>A0A840ERG0</accession>
<dbReference type="EC" id="3.6.3.-" evidence="6"/>
<evidence type="ECO:0000256" key="3">
    <source>
        <dbReference type="ARBA" id="ARBA00061607"/>
    </source>
</evidence>
<evidence type="ECO:0000259" key="4">
    <source>
        <dbReference type="Pfam" id="PF07726"/>
    </source>
</evidence>
<evidence type="ECO:0000313" key="7">
    <source>
        <dbReference type="Proteomes" id="UP000553034"/>
    </source>
</evidence>
<dbReference type="PIRSF" id="PIRSF002849">
    <property type="entry name" value="AAA_ATPase_chaperone_MoxR_prd"/>
    <property type="match status" value="1"/>
</dbReference>